<comment type="caution">
    <text evidence="7">The sequence shown here is derived from an EMBL/GenBank/DDBJ whole genome shotgun (WGS) entry which is preliminary data.</text>
</comment>
<dbReference type="OrthoDB" id="581608at2"/>
<keyword evidence="5" id="KW-0408">Iron</keyword>
<keyword evidence="2" id="KW-0479">Metal-binding</keyword>
<dbReference type="SUPFAM" id="SSF51197">
    <property type="entry name" value="Clavaminate synthase-like"/>
    <property type="match status" value="1"/>
</dbReference>
<dbReference type="Pfam" id="PF02668">
    <property type="entry name" value="TauD"/>
    <property type="match status" value="1"/>
</dbReference>
<protein>
    <submittedName>
        <fullName evidence="7">Taurine dioxygenase</fullName>
    </submittedName>
</protein>
<sequence>MSVEQFTPALLRSAPVPGGGIVEGPRVLRRLPEGVRPRPYELFGLRPLGRVIGAEIDGVDLGRPLTGPLRAELNRALLEWKVLFFRDQDITPAQQRAFARNWGELETNPLLPAGDSAEVTRFSRSATMPAFENIWHTDVTFRPNPALGSVLRLVRVPPVGGDTMWADMAAAHDNLPADVRERITELRAVHDFVPGFVRFADPELLARRQPEFPPVEHPVVRTHPETGRRTLFVNPAFTTHIVGLDRAESDELLRLLFVQAHLPEVQVRFTWTENAVAFWDNRATQHYAVNDYAPEVRIAERVAIAGDRPF</sequence>
<dbReference type="PANTHER" id="PTHR30468">
    <property type="entry name" value="ALPHA-KETOGLUTARATE-DEPENDENT SULFONATE DIOXYGENASE"/>
    <property type="match status" value="1"/>
</dbReference>
<dbReference type="Proteomes" id="UP000318578">
    <property type="component" value="Unassembled WGS sequence"/>
</dbReference>
<dbReference type="InterPro" id="IPR042098">
    <property type="entry name" value="TauD-like_sf"/>
</dbReference>
<reference evidence="7 8" key="1">
    <citation type="submission" date="2019-07" db="EMBL/GenBank/DDBJ databases">
        <title>New species of Amycolatopsis and Streptomyces.</title>
        <authorList>
            <person name="Duangmal K."/>
            <person name="Teo W.F.A."/>
            <person name="Lipun K."/>
        </authorList>
    </citation>
    <scope>NUCLEOTIDE SEQUENCE [LARGE SCALE GENOMIC DNA]</scope>
    <source>
        <strain evidence="7 8">JCM 30562</strain>
    </source>
</reference>
<keyword evidence="8" id="KW-1185">Reference proteome</keyword>
<dbReference type="RefSeq" id="WP_144640383.1">
    <property type="nucleotide sequence ID" value="NZ_BNAX01000004.1"/>
</dbReference>
<keyword evidence="4" id="KW-0560">Oxidoreductase</keyword>
<accession>A0A558A9G4</accession>
<evidence type="ECO:0000313" key="8">
    <source>
        <dbReference type="Proteomes" id="UP000318578"/>
    </source>
</evidence>
<name>A0A558A9G4_9PSEU</name>
<evidence type="ECO:0000313" key="7">
    <source>
        <dbReference type="EMBL" id="TVT20908.1"/>
    </source>
</evidence>
<evidence type="ECO:0000256" key="2">
    <source>
        <dbReference type="ARBA" id="ARBA00022723"/>
    </source>
</evidence>
<dbReference type="InterPro" id="IPR003819">
    <property type="entry name" value="TauD/TfdA-like"/>
</dbReference>
<feature type="domain" description="TauD/TfdA-like" evidence="6">
    <location>
        <begin position="46"/>
        <end position="301"/>
    </location>
</feature>
<dbReference type="EMBL" id="VJZA01000031">
    <property type="protein sequence ID" value="TVT20908.1"/>
    <property type="molecule type" value="Genomic_DNA"/>
</dbReference>
<dbReference type="GO" id="GO:0046872">
    <property type="term" value="F:metal ion binding"/>
    <property type="evidence" value="ECO:0007669"/>
    <property type="project" value="UniProtKB-KW"/>
</dbReference>
<dbReference type="AlphaFoldDB" id="A0A558A9G4"/>
<evidence type="ECO:0000256" key="3">
    <source>
        <dbReference type="ARBA" id="ARBA00022964"/>
    </source>
</evidence>
<proteinExistence type="inferred from homology"/>
<dbReference type="GO" id="GO:0000908">
    <property type="term" value="F:taurine dioxygenase activity"/>
    <property type="evidence" value="ECO:0007669"/>
    <property type="project" value="TreeGrafter"/>
</dbReference>
<dbReference type="Gene3D" id="3.60.130.10">
    <property type="entry name" value="Clavaminate synthase-like"/>
    <property type="match status" value="1"/>
</dbReference>
<evidence type="ECO:0000256" key="4">
    <source>
        <dbReference type="ARBA" id="ARBA00023002"/>
    </source>
</evidence>
<evidence type="ECO:0000256" key="5">
    <source>
        <dbReference type="ARBA" id="ARBA00023004"/>
    </source>
</evidence>
<dbReference type="InterPro" id="IPR051323">
    <property type="entry name" value="AtsK-like"/>
</dbReference>
<dbReference type="GO" id="GO:0005737">
    <property type="term" value="C:cytoplasm"/>
    <property type="evidence" value="ECO:0007669"/>
    <property type="project" value="TreeGrafter"/>
</dbReference>
<evidence type="ECO:0000259" key="6">
    <source>
        <dbReference type="Pfam" id="PF02668"/>
    </source>
</evidence>
<evidence type="ECO:0000256" key="1">
    <source>
        <dbReference type="ARBA" id="ARBA00005896"/>
    </source>
</evidence>
<comment type="similarity">
    <text evidence="1">Belongs to the TfdA dioxygenase family.</text>
</comment>
<dbReference type="PANTHER" id="PTHR30468:SF1">
    <property type="entry name" value="ALPHA-KETOGLUTARATE-DEPENDENT SULFONATE DIOXYGENASE"/>
    <property type="match status" value="1"/>
</dbReference>
<organism evidence="7 8">
    <name type="scientific">Amycolatopsis acidiphila</name>
    <dbReference type="NCBI Taxonomy" id="715473"/>
    <lineage>
        <taxon>Bacteria</taxon>
        <taxon>Bacillati</taxon>
        <taxon>Actinomycetota</taxon>
        <taxon>Actinomycetes</taxon>
        <taxon>Pseudonocardiales</taxon>
        <taxon>Pseudonocardiaceae</taxon>
        <taxon>Amycolatopsis</taxon>
    </lineage>
</organism>
<keyword evidence="3 7" id="KW-0223">Dioxygenase</keyword>
<dbReference type="GO" id="GO:0006790">
    <property type="term" value="P:sulfur compound metabolic process"/>
    <property type="evidence" value="ECO:0007669"/>
    <property type="project" value="TreeGrafter"/>
</dbReference>
<gene>
    <name evidence="7" type="ORF">FNH06_18850</name>
</gene>